<sequence length="87" mass="9777">MRSEGAFAHLAEVAPIPAFSGRTHHQRPVLDRDAWPVTFVGLLSCTRSSASATALRAAGVLRRFRFVRLEDLRQERMELAALVRFQT</sequence>
<organism evidence="1 2">
    <name type="scientific">Streptomyces yatensis</name>
    <dbReference type="NCBI Taxonomy" id="155177"/>
    <lineage>
        <taxon>Bacteria</taxon>
        <taxon>Bacillati</taxon>
        <taxon>Actinomycetota</taxon>
        <taxon>Actinomycetes</taxon>
        <taxon>Kitasatosporales</taxon>
        <taxon>Streptomycetaceae</taxon>
        <taxon>Streptomyces</taxon>
        <taxon>Streptomyces violaceusniger group</taxon>
    </lineage>
</organism>
<proteinExistence type="predicted"/>
<evidence type="ECO:0000313" key="2">
    <source>
        <dbReference type="Proteomes" id="UP001499947"/>
    </source>
</evidence>
<protein>
    <submittedName>
        <fullName evidence="1">Uncharacterized protein</fullName>
    </submittedName>
</protein>
<dbReference type="Proteomes" id="UP001499947">
    <property type="component" value="Unassembled WGS sequence"/>
</dbReference>
<reference evidence="1 2" key="1">
    <citation type="journal article" date="2019" name="Int. J. Syst. Evol. Microbiol.">
        <title>The Global Catalogue of Microorganisms (GCM) 10K type strain sequencing project: providing services to taxonomists for standard genome sequencing and annotation.</title>
        <authorList>
            <consortium name="The Broad Institute Genomics Platform"/>
            <consortium name="The Broad Institute Genome Sequencing Center for Infectious Disease"/>
            <person name="Wu L."/>
            <person name="Ma J."/>
        </authorList>
    </citation>
    <scope>NUCLEOTIDE SEQUENCE [LARGE SCALE GENOMIC DNA]</scope>
    <source>
        <strain evidence="1 2">JCM 13244</strain>
    </source>
</reference>
<accession>A0ABN2JL22</accession>
<name>A0ABN2JL22_9ACTN</name>
<gene>
    <name evidence="1" type="ORF">GCM10009680_84790</name>
</gene>
<comment type="caution">
    <text evidence="1">The sequence shown here is derived from an EMBL/GenBank/DDBJ whole genome shotgun (WGS) entry which is preliminary data.</text>
</comment>
<keyword evidence="2" id="KW-1185">Reference proteome</keyword>
<dbReference type="EMBL" id="BAAALR010000146">
    <property type="protein sequence ID" value="GAA1730927.1"/>
    <property type="molecule type" value="Genomic_DNA"/>
</dbReference>
<evidence type="ECO:0000313" key="1">
    <source>
        <dbReference type="EMBL" id="GAA1730927.1"/>
    </source>
</evidence>